<keyword evidence="1" id="KW-0812">Transmembrane</keyword>
<dbReference type="EMBL" id="CAJHIS010000004">
    <property type="protein sequence ID" value="CAD6492167.1"/>
    <property type="molecule type" value="Genomic_DNA"/>
</dbReference>
<comment type="caution">
    <text evidence="3">The sequence shown here is derived from an EMBL/GenBank/DDBJ whole genome shotgun (WGS) entry which is preliminary data.</text>
</comment>
<name>A0A811TCB8_9EURY</name>
<proteinExistence type="predicted"/>
<accession>A0A811TCB8</accession>
<feature type="domain" description="PEF-CTERM protein sorting" evidence="2">
    <location>
        <begin position="166"/>
        <end position="190"/>
    </location>
</feature>
<organism evidence="3 4">
    <name type="scientific">Candidatus Argoarchaeum ethanivorans</name>
    <dbReference type="NCBI Taxonomy" id="2608793"/>
    <lineage>
        <taxon>Archaea</taxon>
        <taxon>Methanobacteriati</taxon>
        <taxon>Methanobacteriota</taxon>
        <taxon>Stenosarchaea group</taxon>
        <taxon>Methanomicrobia</taxon>
        <taxon>Methanosarcinales</taxon>
        <taxon>Methanosarcinales incertae sedis</taxon>
        <taxon>GOM Arc I cluster</taxon>
        <taxon>Candidatus Argoarchaeum</taxon>
    </lineage>
</organism>
<feature type="transmembrane region" description="Helical" evidence="1">
    <location>
        <begin position="169"/>
        <end position="186"/>
    </location>
</feature>
<sequence length="193" mass="21111">MNRYKEKMAMVFVLSMAVFTVMAGTAMVAGIIQSTDSIGNQEINDFIVGQSVYVRGFDLVDSDDKADIYVVIDGSKPESWDDGEVIDNSTDHPMVLLYTDVARSEVDKGLTGYTGPKLLGVVGNNPGEIPAPGSYDIVYDRDQDGYFNASVDCVDYGVCSGFNTEIPEFATIALPALAVLGLFMFFNRRRNQK</sequence>
<dbReference type="InterPro" id="IPR017474">
    <property type="entry name" value="PEF_CTERM_C"/>
</dbReference>
<protein>
    <recommendedName>
        <fullName evidence="2">PEF-CTERM protein sorting domain-containing protein</fullName>
    </recommendedName>
</protein>
<evidence type="ECO:0000256" key="1">
    <source>
        <dbReference type="SAM" id="Phobius"/>
    </source>
</evidence>
<dbReference type="Pfam" id="PF26596">
    <property type="entry name" value="PEF-CTERM_ARCH"/>
    <property type="match status" value="1"/>
</dbReference>
<gene>
    <name evidence="3" type="ORF">EMLJLAPB_00222</name>
</gene>
<keyword evidence="1" id="KW-1133">Transmembrane helix</keyword>
<reference evidence="3" key="1">
    <citation type="submission" date="2020-10" db="EMBL/GenBank/DDBJ databases">
        <authorList>
            <person name="Hahn C.J."/>
            <person name="Laso-Perez R."/>
            <person name="Vulcano F."/>
            <person name="Vaziourakis K.-M."/>
            <person name="Stokke R."/>
            <person name="Steen I.H."/>
            <person name="Teske A."/>
            <person name="Boetius A."/>
            <person name="Liebeke M."/>
            <person name="Amann R."/>
            <person name="Knittel K."/>
        </authorList>
    </citation>
    <scope>NUCLEOTIDE SEQUENCE</scope>
    <source>
        <strain evidence="3">Gfbio:e3339647-f889-4370-9287-4fb5cb688e4c:AG392D22_GoMArc1</strain>
    </source>
</reference>
<evidence type="ECO:0000313" key="3">
    <source>
        <dbReference type="EMBL" id="CAD6492167.1"/>
    </source>
</evidence>
<evidence type="ECO:0000259" key="2">
    <source>
        <dbReference type="Pfam" id="PF26596"/>
    </source>
</evidence>
<dbReference type="Proteomes" id="UP000634805">
    <property type="component" value="Unassembled WGS sequence"/>
</dbReference>
<keyword evidence="1" id="KW-0472">Membrane</keyword>
<dbReference type="AlphaFoldDB" id="A0A811TCB8"/>
<evidence type="ECO:0000313" key="4">
    <source>
        <dbReference type="Proteomes" id="UP000634805"/>
    </source>
</evidence>